<dbReference type="Proteomes" id="UP000018890">
    <property type="component" value="Unassembled WGS sequence"/>
</dbReference>
<dbReference type="AlphaFoldDB" id="W4Q6D2"/>
<comment type="similarity">
    <text evidence="4">Belongs to the HepT RNase toxin family.</text>
</comment>
<name>W4Q6D2_9BACI</name>
<sequence>MYFVDRDKIEQTLVYMESLQEQLTKLKECRDFTEKLAVERIAYVIIESIIDVGNSMIDGFIMRDPGGYEDIIDILEDEKVVTSEDAKALKKLIILRKSLVSDYSKVNHNQLIETFITHSGSLRQFPLEIRRYLSEELGPVSAFLPNGKE</sequence>
<dbReference type="RefSeq" id="WP_034749170.1">
    <property type="nucleotide sequence ID" value="NZ_BAUT01000058.1"/>
</dbReference>
<keyword evidence="2" id="KW-0540">Nuclease</keyword>
<reference evidence="5" key="1">
    <citation type="journal article" date="2014" name="Genome Announc.">
        <title>Draft Genome Sequences of Three Alkaliphilic Bacillus Strains, Bacillus wakoensis JCM 9140T, Bacillus akibai JCM 9157T, and Bacillus hemicellulosilyticus JCM 9152T.</title>
        <authorList>
            <person name="Yuki M."/>
            <person name="Oshima K."/>
            <person name="Suda W."/>
            <person name="Oshida Y."/>
            <person name="Kitamura K."/>
            <person name="Iida T."/>
            <person name="Hattori M."/>
            <person name="Ohkuma M."/>
        </authorList>
    </citation>
    <scope>NUCLEOTIDE SEQUENCE [LARGE SCALE GENOMIC DNA]</scope>
    <source>
        <strain evidence="5">JCM 9140</strain>
    </source>
</reference>
<organism evidence="5 6">
    <name type="scientific">Halalkalibacter wakoensis JCM 9140</name>
    <dbReference type="NCBI Taxonomy" id="1236970"/>
    <lineage>
        <taxon>Bacteria</taxon>
        <taxon>Bacillati</taxon>
        <taxon>Bacillota</taxon>
        <taxon>Bacilli</taxon>
        <taxon>Bacillales</taxon>
        <taxon>Bacillaceae</taxon>
        <taxon>Halalkalibacter</taxon>
    </lineage>
</organism>
<evidence type="ECO:0000313" key="6">
    <source>
        <dbReference type="Proteomes" id="UP000018890"/>
    </source>
</evidence>
<evidence type="ECO:0000256" key="4">
    <source>
        <dbReference type="ARBA" id="ARBA00024207"/>
    </source>
</evidence>
<dbReference type="OrthoDB" id="2375467at2"/>
<keyword evidence="3" id="KW-0378">Hydrolase</keyword>
<evidence type="ECO:0000256" key="3">
    <source>
        <dbReference type="ARBA" id="ARBA00022801"/>
    </source>
</evidence>
<keyword evidence="6" id="KW-1185">Reference proteome</keyword>
<dbReference type="GO" id="GO:0004540">
    <property type="term" value="F:RNA nuclease activity"/>
    <property type="evidence" value="ECO:0007669"/>
    <property type="project" value="InterPro"/>
</dbReference>
<dbReference type="InterPro" id="IPR037038">
    <property type="entry name" value="HepT-like_sf"/>
</dbReference>
<accession>W4Q6D2</accession>
<evidence type="ECO:0008006" key="7">
    <source>
        <dbReference type="Google" id="ProtNLM"/>
    </source>
</evidence>
<proteinExistence type="inferred from homology"/>
<dbReference type="InterPro" id="IPR008201">
    <property type="entry name" value="HepT-like"/>
</dbReference>
<dbReference type="EMBL" id="BAUT01000058">
    <property type="protein sequence ID" value="GAE27636.1"/>
    <property type="molecule type" value="Genomic_DNA"/>
</dbReference>
<dbReference type="GO" id="GO:0110001">
    <property type="term" value="C:toxin-antitoxin complex"/>
    <property type="evidence" value="ECO:0007669"/>
    <property type="project" value="InterPro"/>
</dbReference>
<dbReference type="Gene3D" id="1.20.120.580">
    <property type="entry name" value="bsu32300-like"/>
    <property type="match status" value="1"/>
</dbReference>
<dbReference type="Pfam" id="PF01934">
    <property type="entry name" value="HepT-like"/>
    <property type="match status" value="1"/>
</dbReference>
<evidence type="ECO:0000256" key="1">
    <source>
        <dbReference type="ARBA" id="ARBA00022649"/>
    </source>
</evidence>
<gene>
    <name evidence="5" type="ORF">JCM9140_3789</name>
</gene>
<keyword evidence="1" id="KW-1277">Toxin-antitoxin system</keyword>
<comment type="caution">
    <text evidence="5">The sequence shown here is derived from an EMBL/GenBank/DDBJ whole genome shotgun (WGS) entry which is preliminary data.</text>
</comment>
<dbReference type="GO" id="GO:0016787">
    <property type="term" value="F:hydrolase activity"/>
    <property type="evidence" value="ECO:0007669"/>
    <property type="project" value="UniProtKB-KW"/>
</dbReference>
<dbReference type="STRING" id="1236970.JCM9140_3789"/>
<dbReference type="InterPro" id="IPR052379">
    <property type="entry name" value="Type_VII_TA_RNase"/>
</dbReference>
<dbReference type="PANTHER" id="PTHR33397">
    <property type="entry name" value="UPF0331 PROTEIN YUTE"/>
    <property type="match status" value="1"/>
</dbReference>
<protein>
    <recommendedName>
        <fullName evidence="7">DUF86 domain-containing protein</fullName>
    </recommendedName>
</protein>
<evidence type="ECO:0000313" key="5">
    <source>
        <dbReference type="EMBL" id="GAE27636.1"/>
    </source>
</evidence>
<evidence type="ECO:0000256" key="2">
    <source>
        <dbReference type="ARBA" id="ARBA00022722"/>
    </source>
</evidence>
<dbReference type="PANTHER" id="PTHR33397:SF5">
    <property type="entry name" value="RNASE YUTE-RELATED"/>
    <property type="match status" value="1"/>
</dbReference>